<name>A0A183A2G9_9TREM</name>
<reference evidence="3" key="1">
    <citation type="submission" date="2016-06" db="UniProtKB">
        <authorList>
            <consortium name="WormBaseParasite"/>
        </authorList>
    </citation>
    <scope>IDENTIFICATION</scope>
</reference>
<organism evidence="3">
    <name type="scientific">Echinostoma caproni</name>
    <dbReference type="NCBI Taxonomy" id="27848"/>
    <lineage>
        <taxon>Eukaryota</taxon>
        <taxon>Metazoa</taxon>
        <taxon>Spiralia</taxon>
        <taxon>Lophotrochozoa</taxon>
        <taxon>Platyhelminthes</taxon>
        <taxon>Trematoda</taxon>
        <taxon>Digenea</taxon>
        <taxon>Plagiorchiida</taxon>
        <taxon>Echinostomata</taxon>
        <taxon>Echinostomatoidea</taxon>
        <taxon>Echinostomatidae</taxon>
        <taxon>Echinostoma</taxon>
    </lineage>
</organism>
<dbReference type="GO" id="GO:0005525">
    <property type="term" value="F:GTP binding"/>
    <property type="evidence" value="ECO:0007669"/>
    <property type="project" value="InterPro"/>
</dbReference>
<dbReference type="InterPro" id="IPR001806">
    <property type="entry name" value="Small_GTPase"/>
</dbReference>
<evidence type="ECO:0000313" key="3">
    <source>
        <dbReference type="WBParaSite" id="ECPE_0000115401-mRNA-1"/>
    </source>
</evidence>
<dbReference type="InterPro" id="IPR027417">
    <property type="entry name" value="P-loop_NTPase"/>
</dbReference>
<dbReference type="EMBL" id="UZAN01005698">
    <property type="protein sequence ID" value="VDP33924.1"/>
    <property type="molecule type" value="Genomic_DNA"/>
</dbReference>
<dbReference type="AlphaFoldDB" id="A0A183A2G9"/>
<dbReference type="GO" id="GO:0003924">
    <property type="term" value="F:GTPase activity"/>
    <property type="evidence" value="ECO:0007669"/>
    <property type="project" value="InterPro"/>
</dbReference>
<keyword evidence="2" id="KW-1185">Reference proteome</keyword>
<dbReference type="PROSITE" id="PS51421">
    <property type="entry name" value="RAS"/>
    <property type="match status" value="1"/>
</dbReference>
<dbReference type="SUPFAM" id="SSF52540">
    <property type="entry name" value="P-loop containing nucleoside triphosphate hydrolases"/>
    <property type="match status" value="1"/>
</dbReference>
<protein>
    <submittedName>
        <fullName evidence="3">Small monomeric GTPase</fullName>
    </submittedName>
</protein>
<reference evidence="1 2" key="2">
    <citation type="submission" date="2018-11" db="EMBL/GenBank/DDBJ databases">
        <authorList>
            <consortium name="Pathogen Informatics"/>
        </authorList>
    </citation>
    <scope>NUCLEOTIDE SEQUENCE [LARGE SCALE GENOMIC DNA]</scope>
    <source>
        <strain evidence="1 2">Egypt</strain>
    </source>
</reference>
<accession>A0A183A2G9</accession>
<proteinExistence type="predicted"/>
<evidence type="ECO:0000313" key="1">
    <source>
        <dbReference type="EMBL" id="VDP33924.1"/>
    </source>
</evidence>
<dbReference type="Gene3D" id="3.40.50.300">
    <property type="entry name" value="P-loop containing nucleotide triphosphate hydrolases"/>
    <property type="match status" value="1"/>
</dbReference>
<evidence type="ECO:0000313" key="2">
    <source>
        <dbReference type="Proteomes" id="UP000272942"/>
    </source>
</evidence>
<dbReference type="WBParaSite" id="ECPE_0000115401-mRNA-1">
    <property type="protein sequence ID" value="ECPE_0000115401-mRNA-1"/>
    <property type="gene ID" value="ECPE_0000115401"/>
</dbReference>
<dbReference type="Pfam" id="PF00071">
    <property type="entry name" value="Ras"/>
    <property type="match status" value="1"/>
</dbReference>
<dbReference type="OrthoDB" id="5976022at2759"/>
<gene>
    <name evidence="1" type="ORF">ECPE_LOCUS1154</name>
</gene>
<dbReference type="Proteomes" id="UP000272942">
    <property type="component" value="Unassembled WGS sequence"/>
</dbReference>
<sequence length="78" mass="9025">MVLIGNKDDLIDERTVPYEMPNQLAANWHIPYIETSAKTRHNLNEVSSLFTCHSAFYQTGLFINALFASGLRCLNHWW</sequence>